<organism evidence="1 2">
    <name type="scientific">Actinoallomurus acaciae</name>
    <dbReference type="NCBI Taxonomy" id="502577"/>
    <lineage>
        <taxon>Bacteria</taxon>
        <taxon>Bacillati</taxon>
        <taxon>Actinomycetota</taxon>
        <taxon>Actinomycetes</taxon>
        <taxon>Streptosporangiales</taxon>
        <taxon>Thermomonosporaceae</taxon>
        <taxon>Actinoallomurus</taxon>
    </lineage>
</organism>
<dbReference type="RefSeq" id="WP_378203869.1">
    <property type="nucleotide sequence ID" value="NZ_JBHLZP010000135.1"/>
</dbReference>
<reference evidence="1 2" key="1">
    <citation type="submission" date="2024-09" db="EMBL/GenBank/DDBJ databases">
        <authorList>
            <person name="Sun Q."/>
            <person name="Mori K."/>
        </authorList>
    </citation>
    <scope>NUCLEOTIDE SEQUENCE [LARGE SCALE GENOMIC DNA]</scope>
    <source>
        <strain evidence="1 2">TBRC 0563</strain>
    </source>
</reference>
<accession>A0ABV5YH55</accession>
<comment type="caution">
    <text evidence="1">The sequence shown here is derived from an EMBL/GenBank/DDBJ whole genome shotgun (WGS) entry which is preliminary data.</text>
</comment>
<proteinExistence type="predicted"/>
<dbReference type="Proteomes" id="UP001589627">
    <property type="component" value="Unassembled WGS sequence"/>
</dbReference>
<name>A0ABV5YH55_9ACTN</name>
<sequence length="81" mass="8987">MPPAPSAEFDQWLDACRGLGAESAPALLDALEHGDEGEQYGAVICLRQFGYEAWAEGYGEELRYSVRSPDGEEKLIEPDRR</sequence>
<protein>
    <submittedName>
        <fullName evidence="1">Uncharacterized protein</fullName>
    </submittedName>
</protein>
<evidence type="ECO:0000313" key="2">
    <source>
        <dbReference type="Proteomes" id="UP001589627"/>
    </source>
</evidence>
<evidence type="ECO:0000313" key="1">
    <source>
        <dbReference type="EMBL" id="MFB9834381.1"/>
    </source>
</evidence>
<keyword evidence="2" id="KW-1185">Reference proteome</keyword>
<dbReference type="EMBL" id="JBHLZP010000135">
    <property type="protein sequence ID" value="MFB9834381.1"/>
    <property type="molecule type" value="Genomic_DNA"/>
</dbReference>
<gene>
    <name evidence="1" type="ORF">ACFFNX_19555</name>
</gene>